<organism evidence="1">
    <name type="scientific">Fervidicoccus fontis</name>
    <dbReference type="NCBI Taxonomy" id="683846"/>
    <lineage>
        <taxon>Archaea</taxon>
        <taxon>Thermoproteota</taxon>
        <taxon>Thermoprotei</taxon>
        <taxon>Fervidicoccales</taxon>
        <taxon>Fervidicoccaceae</taxon>
        <taxon>Fervidicoccus</taxon>
    </lineage>
</organism>
<reference evidence="1" key="1">
    <citation type="journal article" date="2020" name="mSystems">
        <title>Genome- and Community-Level Interaction Insights into Carbon Utilization and Element Cycling Functions of Hydrothermarchaeota in Hydrothermal Sediment.</title>
        <authorList>
            <person name="Zhou Z."/>
            <person name="Liu Y."/>
            <person name="Xu W."/>
            <person name="Pan J."/>
            <person name="Luo Z.H."/>
            <person name="Li M."/>
        </authorList>
    </citation>
    <scope>NUCLEOTIDE SEQUENCE [LARGE SCALE GENOMIC DNA]</scope>
    <source>
        <strain evidence="1">SpSt-1259</strain>
    </source>
</reference>
<dbReference type="SUPFAM" id="SSF46785">
    <property type="entry name" value="Winged helix' DNA-binding domain"/>
    <property type="match status" value="1"/>
</dbReference>
<accession>A0A7C2UQU5</accession>
<proteinExistence type="predicted"/>
<dbReference type="EMBL" id="DSFE01000007">
    <property type="protein sequence ID" value="HEU97276.1"/>
    <property type="molecule type" value="Genomic_DNA"/>
</dbReference>
<dbReference type="AlphaFoldDB" id="A0A7C2UQU5"/>
<sequence length="114" mass="13665">MSESSTSRAFERLRKKLEGEVLWIYVSNLLLEENGLSVVELKKRLKEKFLISTKTVYLYTVLYRMEREGLIRRETREGKESVYFLENKGKEVYMRGLEYLKSKLELLSMRNRTD</sequence>
<dbReference type="InterPro" id="IPR036388">
    <property type="entry name" value="WH-like_DNA-bd_sf"/>
</dbReference>
<evidence type="ECO:0000313" key="1">
    <source>
        <dbReference type="EMBL" id="HEU97276.1"/>
    </source>
</evidence>
<name>A0A7C2UQU5_9CREN</name>
<dbReference type="Proteomes" id="UP000885664">
    <property type="component" value="Unassembled WGS sequence"/>
</dbReference>
<comment type="caution">
    <text evidence="1">The sequence shown here is derived from an EMBL/GenBank/DDBJ whole genome shotgun (WGS) entry which is preliminary data.</text>
</comment>
<dbReference type="InterPro" id="IPR036390">
    <property type="entry name" value="WH_DNA-bd_sf"/>
</dbReference>
<gene>
    <name evidence="1" type="ORF">ENO36_00265</name>
</gene>
<protein>
    <submittedName>
        <fullName evidence="1">PadR family transcriptional regulator</fullName>
    </submittedName>
</protein>
<dbReference type="Gene3D" id="1.10.10.10">
    <property type="entry name" value="Winged helix-like DNA-binding domain superfamily/Winged helix DNA-binding domain"/>
    <property type="match status" value="1"/>
</dbReference>